<protein>
    <submittedName>
        <fullName evidence="2">Glycosyltransferase family 4 protein</fullName>
        <ecNumber evidence="2">2.4.-.-</ecNumber>
    </submittedName>
</protein>
<reference evidence="2 3" key="1">
    <citation type="submission" date="2023-08" db="EMBL/GenBank/DDBJ databases">
        <title>Oxalobacteraceae gen .nov., isolated from river sludge outside the plant.</title>
        <authorList>
            <person name="Zhao S.Y."/>
        </authorList>
    </citation>
    <scope>NUCLEOTIDE SEQUENCE [LARGE SCALE GENOMIC DNA]</scope>
    <source>
        <strain evidence="2 3">R-40</strain>
    </source>
</reference>
<dbReference type="EC" id="2.4.-.-" evidence="2"/>
<dbReference type="SUPFAM" id="SSF53756">
    <property type="entry name" value="UDP-Glycosyltransferase/glycogen phosphorylase"/>
    <property type="match status" value="1"/>
</dbReference>
<name>A0ABU1BL51_9BURK</name>
<dbReference type="CDD" id="cd03801">
    <property type="entry name" value="GT4_PimA-like"/>
    <property type="match status" value="1"/>
</dbReference>
<dbReference type="PANTHER" id="PTHR45947">
    <property type="entry name" value="SULFOQUINOVOSYL TRANSFERASE SQD2"/>
    <property type="match status" value="1"/>
</dbReference>
<sequence length="367" mass="41080">MIKVALIANEPPPYRIPIFNRLAALSNFSLQVLFCCRREPNRHWNYPAFEFDHVFLREHISEVNGRYIHNNPDVFGRLREFSPDVVVTNGFNPTHLYAFSYAAVRKTGYVVMTDGTAKSERRLSIVHRMIRRLVYARADAYVYASLGGKELYADYNIAADRCFQSHLCVNNDTFKATIGQVPKRFDFIVSGRIDPIKNPFFALAVAKEVAGRLNRKVRILFVGAGGLSDDLKRAAHLEADLVEAHFHGFAKQEELPSLYQSAWILLFPSLWDPWGVVANEACASGVPVIVSPHAGAAGELIIDKLNGFICELDVNLWAEHAVSLLTKPPLWQDFSQRSLSAAEAYNFDTAASGLADACSYAAKRRSL</sequence>
<dbReference type="InterPro" id="IPR050194">
    <property type="entry name" value="Glycosyltransferase_grp1"/>
</dbReference>
<keyword evidence="3" id="KW-1185">Reference proteome</keyword>
<evidence type="ECO:0000313" key="2">
    <source>
        <dbReference type="EMBL" id="MDQ9169712.1"/>
    </source>
</evidence>
<keyword evidence="2" id="KW-0328">Glycosyltransferase</keyword>
<dbReference type="GO" id="GO:0016757">
    <property type="term" value="F:glycosyltransferase activity"/>
    <property type="evidence" value="ECO:0007669"/>
    <property type="project" value="UniProtKB-KW"/>
</dbReference>
<dbReference type="Pfam" id="PF00534">
    <property type="entry name" value="Glycos_transf_1"/>
    <property type="match status" value="1"/>
</dbReference>
<dbReference type="Proteomes" id="UP001225596">
    <property type="component" value="Unassembled WGS sequence"/>
</dbReference>
<keyword evidence="2" id="KW-0808">Transferase</keyword>
<feature type="domain" description="Glycosyl transferase family 1" evidence="1">
    <location>
        <begin position="174"/>
        <end position="337"/>
    </location>
</feature>
<evidence type="ECO:0000259" key="1">
    <source>
        <dbReference type="Pfam" id="PF00534"/>
    </source>
</evidence>
<evidence type="ECO:0000313" key="3">
    <source>
        <dbReference type="Proteomes" id="UP001225596"/>
    </source>
</evidence>
<dbReference type="Gene3D" id="3.40.50.2000">
    <property type="entry name" value="Glycogen Phosphorylase B"/>
    <property type="match status" value="2"/>
</dbReference>
<organism evidence="2 3">
    <name type="scientific">Keguizhuia sedimenti</name>
    <dbReference type="NCBI Taxonomy" id="3064264"/>
    <lineage>
        <taxon>Bacteria</taxon>
        <taxon>Pseudomonadati</taxon>
        <taxon>Pseudomonadota</taxon>
        <taxon>Betaproteobacteria</taxon>
        <taxon>Burkholderiales</taxon>
        <taxon>Oxalobacteraceae</taxon>
        <taxon>Keguizhuia</taxon>
    </lineage>
</organism>
<proteinExistence type="predicted"/>
<dbReference type="RefSeq" id="WP_338435646.1">
    <property type="nucleotide sequence ID" value="NZ_JAUYVH010000002.1"/>
</dbReference>
<dbReference type="EMBL" id="JAUYVH010000002">
    <property type="protein sequence ID" value="MDQ9169712.1"/>
    <property type="molecule type" value="Genomic_DNA"/>
</dbReference>
<comment type="caution">
    <text evidence="2">The sequence shown here is derived from an EMBL/GenBank/DDBJ whole genome shotgun (WGS) entry which is preliminary data.</text>
</comment>
<dbReference type="PANTHER" id="PTHR45947:SF3">
    <property type="entry name" value="SULFOQUINOVOSYL TRANSFERASE SQD2"/>
    <property type="match status" value="1"/>
</dbReference>
<gene>
    <name evidence="2" type="ORF">Q8A64_04725</name>
</gene>
<accession>A0ABU1BL51</accession>
<dbReference type="InterPro" id="IPR001296">
    <property type="entry name" value="Glyco_trans_1"/>
</dbReference>